<sequence>MLLTGAFNFSASFAFITTPTNLHSHSSISTMLPLSPSFYRPIFLHPVPVPPLQDPPTSTSTANLSVFIFTSTPLCHLPPSPSLPSFIFCCTSASTPSPPLSSTAAKI</sequence>
<name>A0AAE1BJZ7_PETCI</name>
<dbReference type="Proteomes" id="UP001286313">
    <property type="component" value="Unassembled WGS sequence"/>
</dbReference>
<accession>A0AAE1BJZ7</accession>
<dbReference type="AlphaFoldDB" id="A0AAE1BJZ7"/>
<dbReference type="EMBL" id="JAWQEG010007548">
    <property type="protein sequence ID" value="KAK3852181.1"/>
    <property type="molecule type" value="Genomic_DNA"/>
</dbReference>
<protein>
    <submittedName>
        <fullName evidence="1">Uncharacterized protein</fullName>
    </submittedName>
</protein>
<evidence type="ECO:0000313" key="2">
    <source>
        <dbReference type="Proteomes" id="UP001286313"/>
    </source>
</evidence>
<gene>
    <name evidence="1" type="ORF">Pcinc_041218</name>
</gene>
<comment type="caution">
    <text evidence="1">The sequence shown here is derived from an EMBL/GenBank/DDBJ whole genome shotgun (WGS) entry which is preliminary data.</text>
</comment>
<reference evidence="1" key="1">
    <citation type="submission" date="2023-10" db="EMBL/GenBank/DDBJ databases">
        <title>Genome assemblies of two species of porcelain crab, Petrolisthes cinctipes and Petrolisthes manimaculis (Anomura: Porcellanidae).</title>
        <authorList>
            <person name="Angst P."/>
        </authorList>
    </citation>
    <scope>NUCLEOTIDE SEQUENCE</scope>
    <source>
        <strain evidence="1">PB745_01</strain>
        <tissue evidence="1">Gill</tissue>
    </source>
</reference>
<keyword evidence="2" id="KW-1185">Reference proteome</keyword>
<organism evidence="1 2">
    <name type="scientific">Petrolisthes cinctipes</name>
    <name type="common">Flat porcelain crab</name>
    <dbReference type="NCBI Taxonomy" id="88211"/>
    <lineage>
        <taxon>Eukaryota</taxon>
        <taxon>Metazoa</taxon>
        <taxon>Ecdysozoa</taxon>
        <taxon>Arthropoda</taxon>
        <taxon>Crustacea</taxon>
        <taxon>Multicrustacea</taxon>
        <taxon>Malacostraca</taxon>
        <taxon>Eumalacostraca</taxon>
        <taxon>Eucarida</taxon>
        <taxon>Decapoda</taxon>
        <taxon>Pleocyemata</taxon>
        <taxon>Anomura</taxon>
        <taxon>Galatheoidea</taxon>
        <taxon>Porcellanidae</taxon>
        <taxon>Petrolisthes</taxon>
    </lineage>
</organism>
<proteinExistence type="predicted"/>
<evidence type="ECO:0000313" key="1">
    <source>
        <dbReference type="EMBL" id="KAK3852181.1"/>
    </source>
</evidence>